<dbReference type="EMBL" id="JXTB01000395">
    <property type="protein sequence ID" value="PON42261.1"/>
    <property type="molecule type" value="Genomic_DNA"/>
</dbReference>
<evidence type="ECO:0000256" key="3">
    <source>
        <dbReference type="ARBA" id="ARBA00022679"/>
    </source>
</evidence>
<organism evidence="4 5">
    <name type="scientific">Parasponia andersonii</name>
    <name type="common">Sponia andersonii</name>
    <dbReference type="NCBI Taxonomy" id="3476"/>
    <lineage>
        <taxon>Eukaryota</taxon>
        <taxon>Viridiplantae</taxon>
        <taxon>Streptophyta</taxon>
        <taxon>Embryophyta</taxon>
        <taxon>Tracheophyta</taxon>
        <taxon>Spermatophyta</taxon>
        <taxon>Magnoliopsida</taxon>
        <taxon>eudicotyledons</taxon>
        <taxon>Gunneridae</taxon>
        <taxon>Pentapetalae</taxon>
        <taxon>rosids</taxon>
        <taxon>fabids</taxon>
        <taxon>Rosales</taxon>
        <taxon>Cannabaceae</taxon>
        <taxon>Parasponia</taxon>
    </lineage>
</organism>
<protein>
    <submittedName>
        <fullName evidence="4">UDP-glucuronosyl/UDP-glucosyltransferase</fullName>
    </submittedName>
</protein>
<name>A0A2P5B0I8_PARAD</name>
<evidence type="ECO:0000313" key="5">
    <source>
        <dbReference type="Proteomes" id="UP000237105"/>
    </source>
</evidence>
<dbReference type="GO" id="GO:0035251">
    <property type="term" value="F:UDP-glucosyltransferase activity"/>
    <property type="evidence" value="ECO:0007669"/>
    <property type="project" value="InterPro"/>
</dbReference>
<comment type="caution">
    <text evidence="4">The sequence shown here is derived from an EMBL/GenBank/DDBJ whole genome shotgun (WGS) entry which is preliminary data.</text>
</comment>
<evidence type="ECO:0000256" key="2">
    <source>
        <dbReference type="ARBA" id="ARBA00022676"/>
    </source>
</evidence>
<dbReference type="Proteomes" id="UP000237105">
    <property type="component" value="Unassembled WGS sequence"/>
</dbReference>
<accession>A0A2P5B0I8</accession>
<keyword evidence="3 4" id="KW-0808">Transferase</keyword>
<keyword evidence="5" id="KW-1185">Reference proteome</keyword>
<dbReference type="PANTHER" id="PTHR48048">
    <property type="entry name" value="GLYCOSYLTRANSFERASE"/>
    <property type="match status" value="1"/>
</dbReference>
<dbReference type="SUPFAM" id="SSF53756">
    <property type="entry name" value="UDP-Glycosyltransferase/glycogen phosphorylase"/>
    <property type="match status" value="1"/>
</dbReference>
<comment type="similarity">
    <text evidence="1">Belongs to the UDP-glycosyltransferase family.</text>
</comment>
<dbReference type="Gene3D" id="3.40.50.2000">
    <property type="entry name" value="Glycogen Phosphorylase B"/>
    <property type="match status" value="1"/>
</dbReference>
<dbReference type="AlphaFoldDB" id="A0A2P5B0I8"/>
<evidence type="ECO:0000256" key="1">
    <source>
        <dbReference type="ARBA" id="ARBA00009995"/>
    </source>
</evidence>
<evidence type="ECO:0000313" key="4">
    <source>
        <dbReference type="EMBL" id="PON42261.1"/>
    </source>
</evidence>
<dbReference type="PANTHER" id="PTHR48048:SF45">
    <property type="entry name" value="GLYCOSYLTRANSFERASE"/>
    <property type="match status" value="1"/>
</dbReference>
<dbReference type="Pfam" id="PF00201">
    <property type="entry name" value="UDPGT"/>
    <property type="match status" value="1"/>
</dbReference>
<reference evidence="5" key="1">
    <citation type="submission" date="2016-06" db="EMBL/GenBank/DDBJ databases">
        <title>Parallel loss of symbiosis genes in relatives of nitrogen-fixing non-legume Parasponia.</title>
        <authorList>
            <person name="Van Velzen R."/>
            <person name="Holmer R."/>
            <person name="Bu F."/>
            <person name="Rutten L."/>
            <person name="Van Zeijl A."/>
            <person name="Liu W."/>
            <person name="Santuari L."/>
            <person name="Cao Q."/>
            <person name="Sharma T."/>
            <person name="Shen D."/>
            <person name="Roswanjaya Y."/>
            <person name="Wardhani T."/>
            <person name="Kalhor M.S."/>
            <person name="Jansen J."/>
            <person name="Van den Hoogen J."/>
            <person name="Gungor B."/>
            <person name="Hartog M."/>
            <person name="Hontelez J."/>
            <person name="Verver J."/>
            <person name="Yang W.-C."/>
            <person name="Schijlen E."/>
            <person name="Repin R."/>
            <person name="Schilthuizen M."/>
            <person name="Schranz E."/>
            <person name="Heidstra R."/>
            <person name="Miyata K."/>
            <person name="Fedorova E."/>
            <person name="Kohlen W."/>
            <person name="Bisseling T."/>
            <person name="Smit S."/>
            <person name="Geurts R."/>
        </authorList>
    </citation>
    <scope>NUCLEOTIDE SEQUENCE [LARGE SCALE GENOMIC DNA]</scope>
    <source>
        <strain evidence="5">cv. WU1-14</strain>
    </source>
</reference>
<keyword evidence="2" id="KW-0328">Glycosyltransferase</keyword>
<proteinExistence type="inferred from homology"/>
<dbReference type="OrthoDB" id="1925022at2759"/>
<dbReference type="InterPro" id="IPR002213">
    <property type="entry name" value="UDP_glucos_trans"/>
</dbReference>
<dbReference type="InterPro" id="IPR050481">
    <property type="entry name" value="UDP-glycosyltransf_plant"/>
</dbReference>
<gene>
    <name evidence="4" type="ORF">PanWU01x14_283130</name>
</gene>
<dbReference type="STRING" id="3476.A0A2P5B0I8"/>
<sequence>MERRYGLRLWIGPTSHSPAIGVFASHCGWNSILENSWQGIPIATWPIYAEQQMNAFEMVKELGLGVS</sequence>